<comment type="caution">
    <text evidence="4">The sequence shown here is derived from an EMBL/GenBank/DDBJ whole genome shotgun (WGS) entry which is preliminary data.</text>
</comment>
<name>A0A812UDJ9_9DINO</name>
<dbReference type="GO" id="GO:0008168">
    <property type="term" value="F:methyltransferase activity"/>
    <property type="evidence" value="ECO:0007669"/>
    <property type="project" value="UniProtKB-KW"/>
</dbReference>
<dbReference type="Proteomes" id="UP000604046">
    <property type="component" value="Unassembled WGS sequence"/>
</dbReference>
<dbReference type="GO" id="GO:0032259">
    <property type="term" value="P:methylation"/>
    <property type="evidence" value="ECO:0007669"/>
    <property type="project" value="UniProtKB-KW"/>
</dbReference>
<evidence type="ECO:0000313" key="5">
    <source>
        <dbReference type="Proteomes" id="UP000604046"/>
    </source>
</evidence>
<evidence type="ECO:0000256" key="1">
    <source>
        <dbReference type="ARBA" id="ARBA00022603"/>
    </source>
</evidence>
<dbReference type="InterPro" id="IPR029063">
    <property type="entry name" value="SAM-dependent_MTases_sf"/>
</dbReference>
<sequence>MDPLDLVGSWASVMMDRASQCRTRWLQARNIQDDSVRTANLLVGTDCSGADAPMFALEGLNIRVKQMFACDVALHCLRFLDFRSVSRGQDPDLYSNMLKRDHESLKDINAYYCGFPCKPWSTLNNFSKYFESPDFLPFKEMITVMVTKRPGFAVFENVEGLLPFIEQVAWFFRDLKGYVVLYFRLCPTMLGHSVRRQRVYFVALRKDLLIVDDTQSLCQLGQEILRVMHRPLQATLLERLLRPGHPLLETYKEPKPKCPAPRPPKLKRRLVVKTTVEKWRCEHKRIREELRGQREAQCLDANTDGWSERAKDVLQLAWDRHRKSDMCIDVSQSIQRSKISFGGYIPCITPGACIYSVAANRVISSVEVMLLQGFPLHELEERVPVSCSALKKLAGNSMHVEAVGAASLVALSLLCVADLNRGFKGDSSECDEEEGVLLNMMDGAVVVPVSPELRPKIKESKNRVKSKKSKGRAAKAKAKAKAKAGAKAKAKARHKKIKRGSKSVQPKTLKTSKVWLKKKSQLKRSDSGWGRRMALHRAYSVY</sequence>
<keyword evidence="1" id="KW-0489">Methyltransferase</keyword>
<dbReference type="AlphaFoldDB" id="A0A812UDJ9"/>
<feature type="compositionally biased region" description="Basic residues" evidence="3">
    <location>
        <begin position="483"/>
        <end position="501"/>
    </location>
</feature>
<dbReference type="OrthoDB" id="435068at2759"/>
<protein>
    <submittedName>
        <fullName evidence="4">Uncharacterized protein</fullName>
    </submittedName>
</protein>
<dbReference type="Gene3D" id="3.40.50.150">
    <property type="entry name" value="Vaccinia Virus protein VP39"/>
    <property type="match status" value="1"/>
</dbReference>
<dbReference type="Pfam" id="PF00145">
    <property type="entry name" value="DNA_methylase"/>
    <property type="match status" value="1"/>
</dbReference>
<keyword evidence="5" id="KW-1185">Reference proteome</keyword>
<proteinExistence type="predicted"/>
<dbReference type="SUPFAM" id="SSF53335">
    <property type="entry name" value="S-adenosyl-L-methionine-dependent methyltransferases"/>
    <property type="match status" value="1"/>
</dbReference>
<keyword evidence="2" id="KW-0808">Transferase</keyword>
<reference evidence="4" key="1">
    <citation type="submission" date="2021-02" db="EMBL/GenBank/DDBJ databases">
        <authorList>
            <person name="Dougan E. K."/>
            <person name="Rhodes N."/>
            <person name="Thang M."/>
            <person name="Chan C."/>
        </authorList>
    </citation>
    <scope>NUCLEOTIDE SEQUENCE</scope>
</reference>
<organism evidence="4 5">
    <name type="scientific">Symbiodinium natans</name>
    <dbReference type="NCBI Taxonomy" id="878477"/>
    <lineage>
        <taxon>Eukaryota</taxon>
        <taxon>Sar</taxon>
        <taxon>Alveolata</taxon>
        <taxon>Dinophyceae</taxon>
        <taxon>Suessiales</taxon>
        <taxon>Symbiodiniaceae</taxon>
        <taxon>Symbiodinium</taxon>
    </lineage>
</organism>
<dbReference type="InterPro" id="IPR001525">
    <property type="entry name" value="C5_MeTfrase"/>
</dbReference>
<feature type="region of interest" description="Disordered" evidence="3">
    <location>
        <begin position="483"/>
        <end position="512"/>
    </location>
</feature>
<evidence type="ECO:0000313" key="4">
    <source>
        <dbReference type="EMBL" id="CAE7566689.1"/>
    </source>
</evidence>
<feature type="compositionally biased region" description="Polar residues" evidence="3">
    <location>
        <begin position="502"/>
        <end position="511"/>
    </location>
</feature>
<evidence type="ECO:0000256" key="3">
    <source>
        <dbReference type="SAM" id="MobiDB-lite"/>
    </source>
</evidence>
<accession>A0A812UDJ9</accession>
<dbReference type="EMBL" id="CAJNDS010002694">
    <property type="protein sequence ID" value="CAE7566689.1"/>
    <property type="molecule type" value="Genomic_DNA"/>
</dbReference>
<gene>
    <name evidence="4" type="ORF">SNAT2548_LOCUS32132</name>
</gene>
<evidence type="ECO:0000256" key="2">
    <source>
        <dbReference type="ARBA" id="ARBA00022679"/>
    </source>
</evidence>